<dbReference type="InterPro" id="IPR004167">
    <property type="entry name" value="PSBD"/>
</dbReference>
<proteinExistence type="inferred from homology"/>
<dbReference type="AlphaFoldDB" id="A0A6J7H3P7"/>
<protein>
    <submittedName>
        <fullName evidence="6">Unannotated protein</fullName>
    </submittedName>
</protein>
<keyword evidence="4" id="KW-0012">Acyltransferase</keyword>
<evidence type="ECO:0000313" key="6">
    <source>
        <dbReference type="EMBL" id="CAB4911343.1"/>
    </source>
</evidence>
<dbReference type="InterPro" id="IPR036625">
    <property type="entry name" value="E3-bd_dom_sf"/>
</dbReference>
<dbReference type="GO" id="GO:0031405">
    <property type="term" value="F:lipoic acid binding"/>
    <property type="evidence" value="ECO:0007669"/>
    <property type="project" value="TreeGrafter"/>
</dbReference>
<dbReference type="GO" id="GO:0005737">
    <property type="term" value="C:cytoplasm"/>
    <property type="evidence" value="ECO:0007669"/>
    <property type="project" value="TreeGrafter"/>
</dbReference>
<dbReference type="SUPFAM" id="SSF47005">
    <property type="entry name" value="Peripheral subunit-binding domain of 2-oxo acid dehydrogenase complex"/>
    <property type="match status" value="1"/>
</dbReference>
<reference evidence="6" key="1">
    <citation type="submission" date="2020-05" db="EMBL/GenBank/DDBJ databases">
        <authorList>
            <person name="Chiriac C."/>
            <person name="Salcher M."/>
            <person name="Ghai R."/>
            <person name="Kavagutti S V."/>
        </authorList>
    </citation>
    <scope>NUCLEOTIDE SEQUENCE</scope>
</reference>
<dbReference type="InterPro" id="IPR050743">
    <property type="entry name" value="2-oxoacid_DH_E2_comp"/>
</dbReference>
<evidence type="ECO:0000256" key="1">
    <source>
        <dbReference type="ARBA" id="ARBA00001938"/>
    </source>
</evidence>
<name>A0A6J7H3P7_9ZZZZ</name>
<dbReference type="InterPro" id="IPR001078">
    <property type="entry name" value="2-oxoacid_DH_actylTfrase"/>
</dbReference>
<gene>
    <name evidence="6" type="ORF">UFOPK3610_00820</name>
</gene>
<dbReference type="Gene3D" id="3.30.559.10">
    <property type="entry name" value="Chloramphenicol acetyltransferase-like domain"/>
    <property type="match status" value="1"/>
</dbReference>
<dbReference type="GO" id="GO:0016407">
    <property type="term" value="F:acetyltransferase activity"/>
    <property type="evidence" value="ECO:0007669"/>
    <property type="project" value="TreeGrafter"/>
</dbReference>
<comment type="cofactor">
    <cofactor evidence="1">
        <name>(R)-lipoate</name>
        <dbReference type="ChEBI" id="CHEBI:83088"/>
    </cofactor>
</comment>
<dbReference type="Pfam" id="PF00198">
    <property type="entry name" value="2-oxoacid_dh"/>
    <property type="match status" value="1"/>
</dbReference>
<feature type="domain" description="Peripheral subunit-binding (PSBD)" evidence="5">
    <location>
        <begin position="13"/>
        <end position="50"/>
    </location>
</feature>
<accession>A0A6J7H3P7</accession>
<dbReference type="SUPFAM" id="SSF52777">
    <property type="entry name" value="CoA-dependent acyltransferases"/>
    <property type="match status" value="1"/>
</dbReference>
<dbReference type="Gene3D" id="4.10.320.10">
    <property type="entry name" value="E3-binding domain"/>
    <property type="match status" value="1"/>
</dbReference>
<organism evidence="6">
    <name type="scientific">freshwater metagenome</name>
    <dbReference type="NCBI Taxonomy" id="449393"/>
    <lineage>
        <taxon>unclassified sequences</taxon>
        <taxon>metagenomes</taxon>
        <taxon>ecological metagenomes</taxon>
    </lineage>
</organism>
<evidence type="ECO:0000259" key="5">
    <source>
        <dbReference type="PROSITE" id="PS51826"/>
    </source>
</evidence>
<evidence type="ECO:0000256" key="2">
    <source>
        <dbReference type="ARBA" id="ARBA00007317"/>
    </source>
</evidence>
<evidence type="ECO:0000256" key="4">
    <source>
        <dbReference type="ARBA" id="ARBA00023315"/>
    </source>
</evidence>
<dbReference type="PANTHER" id="PTHR43178">
    <property type="entry name" value="DIHYDROLIPOAMIDE ACETYLTRANSFERASE COMPONENT OF PYRUVATE DEHYDROGENASE COMPLEX"/>
    <property type="match status" value="1"/>
</dbReference>
<dbReference type="InterPro" id="IPR023213">
    <property type="entry name" value="CAT-like_dom_sf"/>
</dbReference>
<evidence type="ECO:0000256" key="3">
    <source>
        <dbReference type="ARBA" id="ARBA00022679"/>
    </source>
</evidence>
<sequence length="300" mass="32718">MDHVLAPRTDSRVRSPLVRRLLAQHSLDPATISGTGSEGRITRDDVLRMVSSAPEHPMTTPPNTIEGHWEKFSGIRAKTGERMLLSHATIPQVTTIISVDYENIARVRVARNPAFKSEFGFSLTYLPFIAYAVASALREYPKLNASVEDKGLRVHPNVDLGIAVDINHTGLMVPVVRTAQDLSITALARQMQELANGARDRKLSMDQISGSTFTITNVGAYGTIAGTPIINPPEVAILCVEGISKQPVVVEMPDGDTIGIHHMGALSLSWDHRAIDGAYAGEFLARTRTILQTTDWSHLV</sequence>
<keyword evidence="3" id="KW-0808">Transferase</keyword>
<dbReference type="PROSITE" id="PS51826">
    <property type="entry name" value="PSBD"/>
    <property type="match status" value="1"/>
</dbReference>
<dbReference type="EMBL" id="CAFBMR010000024">
    <property type="protein sequence ID" value="CAB4911343.1"/>
    <property type="molecule type" value="Genomic_DNA"/>
</dbReference>
<dbReference type="PANTHER" id="PTHR43178:SF5">
    <property type="entry name" value="LIPOAMIDE ACYLTRANSFERASE COMPONENT OF BRANCHED-CHAIN ALPHA-KETO ACID DEHYDROGENASE COMPLEX, MITOCHONDRIAL"/>
    <property type="match status" value="1"/>
</dbReference>
<comment type="similarity">
    <text evidence="2">Belongs to the 2-oxoacid dehydrogenase family.</text>
</comment>
<dbReference type="Pfam" id="PF02817">
    <property type="entry name" value="E3_binding"/>
    <property type="match status" value="1"/>
</dbReference>